<dbReference type="PATRIC" id="fig|1286171.3.peg.2730"/>
<keyword evidence="2" id="KW-1185">Reference proteome</keyword>
<gene>
    <name evidence="1" type="primary">yidA</name>
    <name evidence="1" type="ORF">EAL2_808p05460</name>
</gene>
<dbReference type="AlphaFoldDB" id="W8T8M6"/>
<organism evidence="1 2">
    <name type="scientific">Peptoclostridium acidaminophilum DSM 3953</name>
    <dbReference type="NCBI Taxonomy" id="1286171"/>
    <lineage>
        <taxon>Bacteria</taxon>
        <taxon>Bacillati</taxon>
        <taxon>Bacillota</taxon>
        <taxon>Clostridia</taxon>
        <taxon>Peptostreptococcales</taxon>
        <taxon>Peptoclostridiaceae</taxon>
        <taxon>Peptoclostridium</taxon>
    </lineage>
</organism>
<protein>
    <submittedName>
        <fullName evidence="1">Phosphatase YidA</fullName>
        <ecNumber evidence="1">3.1.3.-</ecNumber>
    </submittedName>
</protein>
<dbReference type="PANTHER" id="PTHR10000">
    <property type="entry name" value="PHOSPHOSERINE PHOSPHATASE"/>
    <property type="match status" value="1"/>
</dbReference>
<evidence type="ECO:0000313" key="2">
    <source>
        <dbReference type="Proteomes" id="UP000019591"/>
    </source>
</evidence>
<dbReference type="EC" id="3.1.3.-" evidence="1"/>
<dbReference type="GO" id="GO:0000287">
    <property type="term" value="F:magnesium ion binding"/>
    <property type="evidence" value="ECO:0007669"/>
    <property type="project" value="TreeGrafter"/>
</dbReference>
<dbReference type="RefSeq" id="WP_025436896.1">
    <property type="nucleotide sequence ID" value="NZ_CP007453.1"/>
</dbReference>
<dbReference type="NCBIfam" id="TIGR01484">
    <property type="entry name" value="HAD-SF-IIB"/>
    <property type="match status" value="1"/>
</dbReference>
<keyword evidence="1" id="KW-0614">Plasmid</keyword>
<evidence type="ECO:0000313" key="1">
    <source>
        <dbReference type="EMBL" id="AHM58049.1"/>
    </source>
</evidence>
<dbReference type="InterPro" id="IPR023214">
    <property type="entry name" value="HAD_sf"/>
</dbReference>
<dbReference type="Gene3D" id="3.30.1240.10">
    <property type="match status" value="1"/>
</dbReference>
<reference evidence="1 2" key="1">
    <citation type="journal article" date="2014" name="Genome Announc.">
        <title>Complete Genome Sequence of Amino Acid-Utilizing Eubacterium acidaminophilum al-2 (DSM 3953).</title>
        <authorList>
            <person name="Poehlein A."/>
            <person name="Andreesen J.R."/>
            <person name="Daniel R."/>
        </authorList>
    </citation>
    <scope>NUCLEOTIDE SEQUENCE [LARGE SCALE GENOMIC DNA]</scope>
    <source>
        <strain evidence="1 2">DSM 3953</strain>
        <plasmid evidence="2">Plasmid EAL2_808p</plasmid>
    </source>
</reference>
<dbReference type="Pfam" id="PF08282">
    <property type="entry name" value="Hydrolase_3"/>
    <property type="match status" value="1"/>
</dbReference>
<sequence length="280" mass="30874">MNNYKLCVLDMDGTMLASDHSIPVKNIEAIGRLAERGISVVVATGRMDIMIKSYIKQMKLDLPVISCNGGMIRRLGENNPIAEFPIDADKVLGFINACRAAGVSFSLYGRHSMFTEKLDGRALFFHEYNKTLPDDEKIDIQVVPSCRALVENGMPIIKGVLYTDDYEALETVRQEVDRIEGVAIVQSGKGLYDFMRAEVSKGRAVEQLAQIMGIGREQVVAFGDNHNDISMLKFAGLAVAMGNAEEDVKRHADFVTLTNDEAGVAYAIDKLVLSENAHRI</sequence>
<dbReference type="HOGENOM" id="CLU_044146_3_1_9"/>
<dbReference type="InterPro" id="IPR036412">
    <property type="entry name" value="HAD-like_sf"/>
</dbReference>
<dbReference type="eggNOG" id="COG0561">
    <property type="taxonomic scope" value="Bacteria"/>
</dbReference>
<dbReference type="PANTHER" id="PTHR10000:SF8">
    <property type="entry name" value="HAD SUPERFAMILY HYDROLASE-LIKE, TYPE 3"/>
    <property type="match status" value="1"/>
</dbReference>
<dbReference type="SUPFAM" id="SSF56784">
    <property type="entry name" value="HAD-like"/>
    <property type="match status" value="1"/>
</dbReference>
<name>W8T8M6_PEPAC</name>
<dbReference type="GO" id="GO:0016791">
    <property type="term" value="F:phosphatase activity"/>
    <property type="evidence" value="ECO:0007669"/>
    <property type="project" value="UniProtKB-ARBA"/>
</dbReference>
<dbReference type="SFLD" id="SFLDG01140">
    <property type="entry name" value="C2.B:_Phosphomannomutase_and_P"/>
    <property type="match status" value="1"/>
</dbReference>
<dbReference type="Gene3D" id="3.40.50.1000">
    <property type="entry name" value="HAD superfamily/HAD-like"/>
    <property type="match status" value="1"/>
</dbReference>
<dbReference type="EMBL" id="CP007453">
    <property type="protein sequence ID" value="AHM58049.1"/>
    <property type="molecule type" value="Genomic_DNA"/>
</dbReference>
<keyword evidence="1" id="KW-0378">Hydrolase</keyword>
<dbReference type="SFLD" id="SFLDG01144">
    <property type="entry name" value="C2.B.4:_PGP_Like"/>
    <property type="match status" value="1"/>
</dbReference>
<dbReference type="OrthoDB" id="9781413at2"/>
<dbReference type="GO" id="GO:0005829">
    <property type="term" value="C:cytosol"/>
    <property type="evidence" value="ECO:0007669"/>
    <property type="project" value="TreeGrafter"/>
</dbReference>
<geneLocation type="plasmid" evidence="1 2">
    <name>EAL2_808p</name>
</geneLocation>
<dbReference type="InterPro" id="IPR000150">
    <property type="entry name" value="Cof"/>
</dbReference>
<dbReference type="CDD" id="cd07516">
    <property type="entry name" value="HAD_Pase"/>
    <property type="match status" value="1"/>
</dbReference>
<dbReference type="SFLD" id="SFLDS00003">
    <property type="entry name" value="Haloacid_Dehalogenase"/>
    <property type="match status" value="1"/>
</dbReference>
<dbReference type="NCBIfam" id="TIGR00099">
    <property type="entry name" value="Cof-subfamily"/>
    <property type="match status" value="1"/>
</dbReference>
<accession>W8T8M6</accession>
<dbReference type="InterPro" id="IPR006379">
    <property type="entry name" value="HAD-SF_hydro_IIB"/>
</dbReference>
<proteinExistence type="predicted"/>
<dbReference type="KEGG" id="eac:EAL2_808p05460"/>
<dbReference type="Proteomes" id="UP000019591">
    <property type="component" value="Plasmid EAL2_808p"/>
</dbReference>